<keyword evidence="1" id="KW-0732">Signal</keyword>
<dbReference type="Pfam" id="PF03413">
    <property type="entry name" value="PepSY"/>
    <property type="match status" value="1"/>
</dbReference>
<reference evidence="3" key="1">
    <citation type="submission" date="2022-05" db="EMBL/GenBank/DDBJ databases">
        <title>Sphingomonas sp. strain RMG20 Genome sequencing and assembly.</title>
        <authorList>
            <person name="Kim I."/>
        </authorList>
    </citation>
    <scope>NUCLEOTIDE SEQUENCE</scope>
    <source>
        <strain evidence="3">RMG20</strain>
    </source>
</reference>
<dbReference type="EMBL" id="CP098401">
    <property type="protein sequence ID" value="URW74861.1"/>
    <property type="molecule type" value="Genomic_DNA"/>
</dbReference>
<protein>
    <submittedName>
        <fullName evidence="3">PepSY domain-containing protein</fullName>
    </submittedName>
</protein>
<feature type="domain" description="PepSY" evidence="2">
    <location>
        <begin position="27"/>
        <end position="77"/>
    </location>
</feature>
<feature type="chain" id="PRO_5045385934" evidence="1">
    <location>
        <begin position="23"/>
        <end position="92"/>
    </location>
</feature>
<evidence type="ECO:0000259" key="2">
    <source>
        <dbReference type="Pfam" id="PF03413"/>
    </source>
</evidence>
<name>A0ABY4TR50_9SPHN</name>
<feature type="signal peptide" evidence="1">
    <location>
        <begin position="1"/>
        <end position="22"/>
    </location>
</feature>
<sequence>MKLPRRIVALAAVIGMTVPALAAPAPIGMARARAIALKAAPGKVEKSEYEKEGGHWRYSFEIRQGARIHEIGVDAMSSRIVENVFEKPGAKD</sequence>
<evidence type="ECO:0000256" key="1">
    <source>
        <dbReference type="SAM" id="SignalP"/>
    </source>
</evidence>
<dbReference type="InterPro" id="IPR025711">
    <property type="entry name" value="PepSY"/>
</dbReference>
<dbReference type="Proteomes" id="UP001055580">
    <property type="component" value="Chromosome"/>
</dbReference>
<evidence type="ECO:0000313" key="4">
    <source>
        <dbReference type="Proteomes" id="UP001055580"/>
    </source>
</evidence>
<keyword evidence="4" id="KW-1185">Reference proteome</keyword>
<accession>A0ABY4TR50</accession>
<evidence type="ECO:0000313" key="3">
    <source>
        <dbReference type="EMBL" id="URW74861.1"/>
    </source>
</evidence>
<gene>
    <name evidence="3" type="ORF">M9980_09810</name>
</gene>
<dbReference type="RefSeq" id="WP_250749989.1">
    <property type="nucleotide sequence ID" value="NZ_CP098401.1"/>
</dbReference>
<proteinExistence type="predicted"/>
<dbReference type="Gene3D" id="3.10.450.40">
    <property type="match status" value="1"/>
</dbReference>
<organism evidence="3 4">
    <name type="scientific">Sphingomonas donggukensis</name>
    <dbReference type="NCBI Taxonomy" id="2949093"/>
    <lineage>
        <taxon>Bacteria</taxon>
        <taxon>Pseudomonadati</taxon>
        <taxon>Pseudomonadota</taxon>
        <taxon>Alphaproteobacteria</taxon>
        <taxon>Sphingomonadales</taxon>
        <taxon>Sphingomonadaceae</taxon>
        <taxon>Sphingomonas</taxon>
    </lineage>
</organism>